<evidence type="ECO:0000256" key="2">
    <source>
        <dbReference type="SAM" id="SignalP"/>
    </source>
</evidence>
<proteinExistence type="predicted"/>
<dbReference type="eggNOG" id="ENOG5031DSZ">
    <property type="taxonomic scope" value="Bacteria"/>
</dbReference>
<dbReference type="AlphaFoldDB" id="A0A091BF07"/>
<dbReference type="RefSeq" id="WP_051239820.1">
    <property type="nucleotide sequence ID" value="NZ_AUFF01000003.1"/>
</dbReference>
<evidence type="ECO:0000313" key="4">
    <source>
        <dbReference type="Proteomes" id="UP000029391"/>
    </source>
</evidence>
<keyword evidence="1" id="KW-0812">Transmembrane</keyword>
<evidence type="ECO:0000256" key="1">
    <source>
        <dbReference type="SAM" id="Phobius"/>
    </source>
</evidence>
<gene>
    <name evidence="3" type="ORF">P873_08080</name>
</gene>
<feature type="transmembrane region" description="Helical" evidence="1">
    <location>
        <begin position="198"/>
        <end position="220"/>
    </location>
</feature>
<feature type="chain" id="PRO_5001871133" description="DUF4436 domain-containing protein" evidence="2">
    <location>
        <begin position="25"/>
        <end position="263"/>
    </location>
</feature>
<organism evidence="3 4">
    <name type="scientific">Arenimonas composti TR7-09 = DSM 18010</name>
    <dbReference type="NCBI Taxonomy" id="1121013"/>
    <lineage>
        <taxon>Bacteria</taxon>
        <taxon>Pseudomonadati</taxon>
        <taxon>Pseudomonadota</taxon>
        <taxon>Gammaproteobacteria</taxon>
        <taxon>Lysobacterales</taxon>
        <taxon>Lysobacteraceae</taxon>
        <taxon>Arenimonas</taxon>
    </lineage>
</organism>
<evidence type="ECO:0008006" key="5">
    <source>
        <dbReference type="Google" id="ProtNLM"/>
    </source>
</evidence>
<name>A0A091BF07_9GAMM</name>
<dbReference type="OrthoDB" id="5956726at2"/>
<keyword evidence="1" id="KW-0472">Membrane</keyword>
<sequence length="263" mass="29104">MKLRILLTTLALWALLALTGPAAAAAEVELLDTWPRGDDVVLADGQNFYVRLRYRSDEPVGIWARPFWRGAPANAGSHPSARYEGEGEVVGWFFLMDGTARVDEIRVQVGNGYQDPVLLRLPVNVRRGSPLSTPTPPDWVAALEAENQRRRAAGSAPPREPRSLGWRLAAAPLMLVFALLGTAPGAAWPLYGVLRWRGIWRIAAALPLAALAFVVLRLVVDTFRDPTSHNLWPFELVFFDLLAVGFMLVVFVGKSVWTRMNAR</sequence>
<evidence type="ECO:0000313" key="3">
    <source>
        <dbReference type="EMBL" id="KFN50122.1"/>
    </source>
</evidence>
<reference evidence="3 4" key="1">
    <citation type="submission" date="2013-09" db="EMBL/GenBank/DDBJ databases">
        <title>Genome sequencing of Arenimonas composti.</title>
        <authorList>
            <person name="Chen F."/>
            <person name="Wang G."/>
        </authorList>
    </citation>
    <scope>NUCLEOTIDE SEQUENCE [LARGE SCALE GENOMIC DNA]</scope>
    <source>
        <strain evidence="3 4">TR7-09</strain>
    </source>
</reference>
<protein>
    <recommendedName>
        <fullName evidence="5">DUF4436 domain-containing protein</fullName>
    </recommendedName>
</protein>
<comment type="caution">
    <text evidence="3">The sequence shown here is derived from an EMBL/GenBank/DDBJ whole genome shotgun (WGS) entry which is preliminary data.</text>
</comment>
<keyword evidence="2" id="KW-0732">Signal</keyword>
<feature type="transmembrane region" description="Helical" evidence="1">
    <location>
        <begin position="168"/>
        <end position="191"/>
    </location>
</feature>
<dbReference type="STRING" id="1121013.GCA_000426365_01810"/>
<keyword evidence="4" id="KW-1185">Reference proteome</keyword>
<accession>A0A091BF07</accession>
<dbReference type="EMBL" id="AWXU01000023">
    <property type="protein sequence ID" value="KFN50122.1"/>
    <property type="molecule type" value="Genomic_DNA"/>
</dbReference>
<feature type="transmembrane region" description="Helical" evidence="1">
    <location>
        <begin position="232"/>
        <end position="253"/>
    </location>
</feature>
<dbReference type="Proteomes" id="UP000029391">
    <property type="component" value="Unassembled WGS sequence"/>
</dbReference>
<keyword evidence="1" id="KW-1133">Transmembrane helix</keyword>
<feature type="signal peptide" evidence="2">
    <location>
        <begin position="1"/>
        <end position="24"/>
    </location>
</feature>